<sequence length="85" mass="9560">MTTEFKLEKSCTVVTTVKTPDMAFQLTYVKVSTGGKTIKEISINEVGLRESFLDFDERRASNALSMAEYLAATLTKLVQYAKEDR</sequence>
<dbReference type="AlphaFoldDB" id="A0A6H1ZMC5"/>
<proteinExistence type="predicted"/>
<evidence type="ECO:0000313" key="2">
    <source>
        <dbReference type="EMBL" id="QJA77046.1"/>
    </source>
</evidence>
<protein>
    <submittedName>
        <fullName evidence="1">Uncharacterized protein</fullName>
    </submittedName>
</protein>
<dbReference type="EMBL" id="MT144093">
    <property type="protein sequence ID" value="QJA48619.1"/>
    <property type="molecule type" value="Genomic_DNA"/>
</dbReference>
<name>A0A6H1ZMC5_9ZZZZ</name>
<reference evidence="1" key="1">
    <citation type="submission" date="2020-03" db="EMBL/GenBank/DDBJ databases">
        <title>The deep terrestrial virosphere.</title>
        <authorList>
            <person name="Holmfeldt K."/>
            <person name="Nilsson E."/>
            <person name="Simone D."/>
            <person name="Lopez-Fernandez M."/>
            <person name="Wu X."/>
            <person name="de Brujin I."/>
            <person name="Lundin D."/>
            <person name="Andersson A."/>
            <person name="Bertilsson S."/>
            <person name="Dopson M."/>
        </authorList>
    </citation>
    <scope>NUCLEOTIDE SEQUENCE</scope>
    <source>
        <strain evidence="2">MM415A01373</strain>
        <strain evidence="1">TM448A01065</strain>
        <strain evidence="3">TM448B00595</strain>
    </source>
</reference>
<dbReference type="EMBL" id="MT144637">
    <property type="protein sequence ID" value="QJH96015.1"/>
    <property type="molecule type" value="Genomic_DNA"/>
</dbReference>
<evidence type="ECO:0000313" key="1">
    <source>
        <dbReference type="EMBL" id="QJA48619.1"/>
    </source>
</evidence>
<dbReference type="EMBL" id="MT142260">
    <property type="protein sequence ID" value="QJA77046.1"/>
    <property type="molecule type" value="Genomic_DNA"/>
</dbReference>
<gene>
    <name evidence="2" type="ORF">MM415A01373_0012</name>
    <name evidence="1" type="ORF">TM448A01065_0003</name>
    <name evidence="3" type="ORF">TM448B00595_0005</name>
</gene>
<evidence type="ECO:0000313" key="3">
    <source>
        <dbReference type="EMBL" id="QJH96015.1"/>
    </source>
</evidence>
<organism evidence="1">
    <name type="scientific">viral metagenome</name>
    <dbReference type="NCBI Taxonomy" id="1070528"/>
    <lineage>
        <taxon>unclassified sequences</taxon>
        <taxon>metagenomes</taxon>
        <taxon>organismal metagenomes</taxon>
    </lineage>
</organism>
<accession>A0A6H1ZMC5</accession>